<evidence type="ECO:0000313" key="14">
    <source>
        <dbReference type="EMBL" id="QCD66111.1"/>
    </source>
</evidence>
<keyword evidence="4" id="KW-1003">Cell membrane</keyword>
<organism evidence="14 15">
    <name type="scientific">Halomicrobium mukohataei</name>
    <dbReference type="NCBI Taxonomy" id="57705"/>
    <lineage>
        <taxon>Archaea</taxon>
        <taxon>Methanobacteriati</taxon>
        <taxon>Methanobacteriota</taxon>
        <taxon>Stenosarchaea group</taxon>
        <taxon>Halobacteria</taxon>
        <taxon>Halobacteriales</taxon>
        <taxon>Haloarculaceae</taxon>
        <taxon>Halomicrobium</taxon>
    </lineage>
</organism>
<evidence type="ECO:0000256" key="4">
    <source>
        <dbReference type="ARBA" id="ARBA00022475"/>
    </source>
</evidence>
<feature type="transmembrane region" description="Helical" evidence="13">
    <location>
        <begin position="193"/>
        <end position="216"/>
    </location>
</feature>
<feature type="transmembrane region" description="Helical" evidence="13">
    <location>
        <begin position="455"/>
        <end position="476"/>
    </location>
</feature>
<feature type="transmembrane region" description="Helical" evidence="13">
    <location>
        <begin position="400"/>
        <end position="419"/>
    </location>
</feature>
<keyword evidence="11" id="KW-0739">Sodium transport</keyword>
<evidence type="ECO:0000256" key="13">
    <source>
        <dbReference type="SAM" id="Phobius"/>
    </source>
</evidence>
<gene>
    <name evidence="14" type="ORF">E5139_10830</name>
</gene>
<evidence type="ECO:0000256" key="6">
    <source>
        <dbReference type="ARBA" id="ARBA00022847"/>
    </source>
</evidence>
<protein>
    <submittedName>
        <fullName evidence="14">Sodium:solute symporter family protein</fullName>
    </submittedName>
</protein>
<keyword evidence="6" id="KW-0769">Symport</keyword>
<dbReference type="GeneID" id="42179436"/>
<keyword evidence="10 13" id="KW-0472">Membrane</keyword>
<evidence type="ECO:0000256" key="11">
    <source>
        <dbReference type="ARBA" id="ARBA00023201"/>
    </source>
</evidence>
<feature type="transmembrane region" description="Helical" evidence="13">
    <location>
        <begin position="482"/>
        <end position="504"/>
    </location>
</feature>
<dbReference type="RefSeq" id="WP_015762501.1">
    <property type="nucleotide sequence ID" value="NZ_CP039375.1"/>
</dbReference>
<proteinExistence type="inferred from homology"/>
<dbReference type="InterPro" id="IPR001734">
    <property type="entry name" value="Na/solute_symporter"/>
</dbReference>
<evidence type="ECO:0000256" key="1">
    <source>
        <dbReference type="ARBA" id="ARBA00004651"/>
    </source>
</evidence>
<keyword evidence="7 13" id="KW-1133">Transmembrane helix</keyword>
<dbReference type="Pfam" id="PF00474">
    <property type="entry name" value="SSF"/>
    <property type="match status" value="1"/>
</dbReference>
<evidence type="ECO:0000313" key="15">
    <source>
        <dbReference type="Proteomes" id="UP000297053"/>
    </source>
</evidence>
<dbReference type="PROSITE" id="PS50283">
    <property type="entry name" value="NA_SOLUT_SYMP_3"/>
    <property type="match status" value="1"/>
</dbReference>
<feature type="transmembrane region" description="Helical" evidence="13">
    <location>
        <begin position="123"/>
        <end position="141"/>
    </location>
</feature>
<dbReference type="GO" id="GO:0015293">
    <property type="term" value="F:symporter activity"/>
    <property type="evidence" value="ECO:0007669"/>
    <property type="project" value="UniProtKB-KW"/>
</dbReference>
<dbReference type="CDD" id="cd10322">
    <property type="entry name" value="SLC5sbd"/>
    <property type="match status" value="1"/>
</dbReference>
<sequence length="524" mass="55646">MADTTIQLGIVGGYMVLAAAIGVVAYRLTDRTAEDYYLASRTFGTVVLLFTTFATLLSAFTFFGGPNLTFAQGPEWLLVMGLMDGIIFAVLWYVLGYKQWLVGQRHGYVTLGEMLGDRFGSRLLRGLVAAISLFWLFPYVMLQQKGAGQAVVGLTDGAVPFWVGAGGITLFMIVYVAVSGMRGVAWTDTLQGIVMLGLIWAAVAWILSAVGGPAAATDRLAETNPEFLALGGGLYTPEYVLSTAISIAFGVTMFPQINQRFFVARSQKVLKRTLALWPVLVVLLFVPAFMLGAWAAGLGVTVPENGNVIPAVLNEYTAGWFTAAVVAAALAAMMSSSDSMLLSGASYLTRDLYRPVTDLAEEEPTLPDRASLVNRVRRSLLAVAVSVGRTLHSDRDRETLLARAGVVVFATVSFVASLYAPGTLVQIGDTAFGGFAQLALPVIVALYWPRTTRWGMYAGVGGSQLFYLASVFLPFVPGSYLGGWSASVVCMALGLVLTVGVSLVTSASPGEDAGLYSVSGVDGD</sequence>
<evidence type="ECO:0000256" key="12">
    <source>
        <dbReference type="RuleBase" id="RU362091"/>
    </source>
</evidence>
<reference evidence="14 15" key="1">
    <citation type="submission" date="2019-04" db="EMBL/GenBank/DDBJ databases">
        <title>Complete genome sequence of Arthrobacter sp. ZXY-2 associated with effective atrazine degradation and salt adaptation.</title>
        <authorList>
            <person name="Zhao X."/>
        </authorList>
    </citation>
    <scope>NUCLEOTIDE SEQUENCE [LARGE SCALE GENOMIC DNA]</scope>
    <source>
        <strain evidence="15">ZP60</strain>
    </source>
</reference>
<feature type="transmembrane region" description="Helical" evidence="13">
    <location>
        <begin position="316"/>
        <end position="334"/>
    </location>
</feature>
<keyword evidence="5 13" id="KW-0812">Transmembrane</keyword>
<evidence type="ECO:0000256" key="7">
    <source>
        <dbReference type="ARBA" id="ARBA00022989"/>
    </source>
</evidence>
<dbReference type="InterPro" id="IPR050277">
    <property type="entry name" value="Sodium:Solute_Symporter"/>
</dbReference>
<feature type="transmembrane region" description="Helical" evidence="13">
    <location>
        <begin position="236"/>
        <end position="254"/>
    </location>
</feature>
<evidence type="ECO:0000256" key="10">
    <source>
        <dbReference type="ARBA" id="ARBA00023136"/>
    </source>
</evidence>
<comment type="subcellular location">
    <subcellularLocation>
        <location evidence="1">Cell membrane</location>
        <topology evidence="1">Multi-pass membrane protein</topology>
    </subcellularLocation>
</comment>
<keyword evidence="3" id="KW-0813">Transport</keyword>
<dbReference type="Proteomes" id="UP000297053">
    <property type="component" value="Chromosome"/>
</dbReference>
<feature type="transmembrane region" description="Helical" evidence="13">
    <location>
        <begin position="38"/>
        <end position="64"/>
    </location>
</feature>
<dbReference type="KEGG" id="halz:E5139_10830"/>
<dbReference type="InterPro" id="IPR038377">
    <property type="entry name" value="Na/Glc_symporter_sf"/>
</dbReference>
<reference evidence="14 15" key="2">
    <citation type="submission" date="2019-04" db="EMBL/GenBank/DDBJ databases">
        <authorList>
            <person name="Yang S."/>
            <person name="Wei W."/>
        </authorList>
    </citation>
    <scope>NUCLEOTIDE SEQUENCE [LARGE SCALE GENOMIC DNA]</scope>
    <source>
        <strain evidence="15">ZP60</strain>
    </source>
</reference>
<dbReference type="PANTHER" id="PTHR48086:SF3">
    <property type="entry name" value="SODIUM_PROLINE SYMPORTER"/>
    <property type="match status" value="1"/>
</dbReference>
<dbReference type="OMA" id="PYVMLQQ"/>
<evidence type="ECO:0000256" key="5">
    <source>
        <dbReference type="ARBA" id="ARBA00022692"/>
    </source>
</evidence>
<dbReference type="GO" id="GO:0005886">
    <property type="term" value="C:plasma membrane"/>
    <property type="evidence" value="ECO:0007669"/>
    <property type="project" value="UniProtKB-SubCell"/>
</dbReference>
<evidence type="ECO:0000256" key="9">
    <source>
        <dbReference type="ARBA" id="ARBA00023065"/>
    </source>
</evidence>
<feature type="transmembrane region" description="Helical" evidence="13">
    <location>
        <begin position="76"/>
        <end position="95"/>
    </location>
</feature>
<evidence type="ECO:0000256" key="8">
    <source>
        <dbReference type="ARBA" id="ARBA00023053"/>
    </source>
</evidence>
<dbReference type="GO" id="GO:0006814">
    <property type="term" value="P:sodium ion transport"/>
    <property type="evidence" value="ECO:0007669"/>
    <property type="project" value="UniProtKB-KW"/>
</dbReference>
<comment type="similarity">
    <text evidence="2 12">Belongs to the sodium:solute symporter (SSF) (TC 2.A.21) family.</text>
</comment>
<feature type="transmembrane region" description="Helical" evidence="13">
    <location>
        <begin position="431"/>
        <end position="448"/>
    </location>
</feature>
<evidence type="ECO:0000256" key="3">
    <source>
        <dbReference type="ARBA" id="ARBA00022448"/>
    </source>
</evidence>
<dbReference type="PANTHER" id="PTHR48086">
    <property type="entry name" value="SODIUM/PROLINE SYMPORTER-RELATED"/>
    <property type="match status" value="1"/>
</dbReference>
<keyword evidence="8" id="KW-0915">Sodium</keyword>
<feature type="transmembrane region" description="Helical" evidence="13">
    <location>
        <begin position="274"/>
        <end position="296"/>
    </location>
</feature>
<keyword evidence="9" id="KW-0406">Ion transport</keyword>
<accession>A0A4D6KJ29</accession>
<feature type="transmembrane region" description="Helical" evidence="13">
    <location>
        <begin position="6"/>
        <end position="26"/>
    </location>
</feature>
<evidence type="ECO:0000256" key="2">
    <source>
        <dbReference type="ARBA" id="ARBA00006434"/>
    </source>
</evidence>
<dbReference type="AlphaFoldDB" id="A0A4D6KJ29"/>
<name>A0A4D6KJ29_9EURY</name>
<dbReference type="Gene3D" id="1.20.1730.10">
    <property type="entry name" value="Sodium/glucose cotransporter"/>
    <property type="match status" value="1"/>
</dbReference>
<feature type="transmembrane region" description="Helical" evidence="13">
    <location>
        <begin position="161"/>
        <end position="181"/>
    </location>
</feature>
<dbReference type="EMBL" id="CP039375">
    <property type="protein sequence ID" value="QCD66111.1"/>
    <property type="molecule type" value="Genomic_DNA"/>
</dbReference>